<comment type="caution">
    <text evidence="2">The sequence shown here is derived from an EMBL/GenBank/DDBJ whole genome shotgun (WGS) entry which is preliminary data.</text>
</comment>
<dbReference type="Pfam" id="PF10418">
    <property type="entry name" value="DHODB_Fe-S_bind"/>
    <property type="match status" value="1"/>
</dbReference>
<reference evidence="2" key="2">
    <citation type="journal article" date="2014" name="ISME J.">
        <title>Microbial stratification in low pH oxic and suboxic macroscopic growths along an acid mine drainage.</title>
        <authorList>
            <person name="Mendez-Garcia C."/>
            <person name="Mesa V."/>
            <person name="Sprenger R.R."/>
            <person name="Richter M."/>
            <person name="Diez M.S."/>
            <person name="Solano J."/>
            <person name="Bargiela R."/>
            <person name="Golyshina O.V."/>
            <person name="Manteca A."/>
            <person name="Ramos J.L."/>
            <person name="Gallego J.R."/>
            <person name="Llorente I."/>
            <person name="Martins Dos Santos V.A."/>
            <person name="Jensen O.N."/>
            <person name="Pelaez A.I."/>
            <person name="Sanchez J."/>
            <person name="Ferrer M."/>
        </authorList>
    </citation>
    <scope>NUCLEOTIDE SEQUENCE</scope>
</reference>
<dbReference type="InterPro" id="IPR019480">
    <property type="entry name" value="Dihydroorotate_DH_Fe-S-bd"/>
</dbReference>
<reference evidence="2" key="1">
    <citation type="submission" date="2013-08" db="EMBL/GenBank/DDBJ databases">
        <authorList>
            <person name="Mendez C."/>
            <person name="Richter M."/>
            <person name="Ferrer M."/>
            <person name="Sanchez J."/>
        </authorList>
    </citation>
    <scope>NUCLEOTIDE SEQUENCE</scope>
</reference>
<dbReference type="GO" id="GO:0051537">
    <property type="term" value="F:2 iron, 2 sulfur cluster binding"/>
    <property type="evidence" value="ECO:0007669"/>
    <property type="project" value="InterPro"/>
</dbReference>
<proteinExistence type="predicted"/>
<dbReference type="PANTHER" id="PTHR43513:SF3">
    <property type="entry name" value="DIHYDROOROTATE DEHYDROGENASE B (NAD(+)), ELECTRON TRANSFER SUBUNIT-RELATED"/>
    <property type="match status" value="1"/>
</dbReference>
<feature type="domain" description="Dihydroorotate dehydrogenase electron transfer subunit iron-sulphur cluster binding" evidence="1">
    <location>
        <begin position="161"/>
        <end position="193"/>
    </location>
</feature>
<protein>
    <submittedName>
        <fullName evidence="2">Oxidoreductase FAD/NAD(P)-binding domain protein</fullName>
    </submittedName>
</protein>
<accession>T1A1X5</accession>
<dbReference type="PIRSF" id="PIRSF006816">
    <property type="entry name" value="Cyc3_hyd_g"/>
    <property type="match status" value="1"/>
</dbReference>
<organism evidence="2">
    <name type="scientific">mine drainage metagenome</name>
    <dbReference type="NCBI Taxonomy" id="410659"/>
    <lineage>
        <taxon>unclassified sequences</taxon>
        <taxon>metagenomes</taxon>
        <taxon>ecological metagenomes</taxon>
    </lineage>
</organism>
<dbReference type="GO" id="GO:0006221">
    <property type="term" value="P:pyrimidine nucleotide biosynthetic process"/>
    <property type="evidence" value="ECO:0007669"/>
    <property type="project" value="InterPro"/>
</dbReference>
<evidence type="ECO:0000313" key="2">
    <source>
        <dbReference type="EMBL" id="EQD50912.1"/>
    </source>
</evidence>
<gene>
    <name evidence="2" type="ORF">B1B_11070</name>
</gene>
<dbReference type="InterPro" id="IPR012165">
    <property type="entry name" value="Cyt_c3_hydrogenase_gsu"/>
</dbReference>
<dbReference type="GO" id="GO:0050660">
    <property type="term" value="F:flavin adenine dinucleotide binding"/>
    <property type="evidence" value="ECO:0007669"/>
    <property type="project" value="InterPro"/>
</dbReference>
<dbReference type="Gene3D" id="3.40.50.80">
    <property type="entry name" value="Nucleotide-binding domain of ferredoxin-NADP reductase (FNR) module"/>
    <property type="match status" value="1"/>
</dbReference>
<dbReference type="EMBL" id="AUZY01007163">
    <property type="protein sequence ID" value="EQD50912.1"/>
    <property type="molecule type" value="Genomic_DNA"/>
</dbReference>
<sequence length="213" mass="22400">MSLSYTEGASKGITVKAMGETSRNVQRIETGTRLGIRGPYGNRFDLSPRRVLIVAGGSGAAVLAPGAERAIAGGAKVTVALGATTEAELLFRERFATMGAAVEVATDDGSAGTMGYVTVVVEQLLAAHTFDAVWSCGPEIMMRKVALLAQARGVASYGSIERQMKCALGMCDACALGPFHVCVEGPVFSTERLLELPEFGAFKRDPAGRRVRL</sequence>
<dbReference type="InterPro" id="IPR050353">
    <property type="entry name" value="PyrK_electron_transfer"/>
</dbReference>
<dbReference type="SUPFAM" id="SSF52343">
    <property type="entry name" value="Ferredoxin reductase-like, C-terminal NADP-linked domain"/>
    <property type="match status" value="1"/>
</dbReference>
<evidence type="ECO:0000259" key="1">
    <source>
        <dbReference type="Pfam" id="PF10418"/>
    </source>
</evidence>
<name>T1A1X5_9ZZZZ</name>
<dbReference type="PANTHER" id="PTHR43513">
    <property type="entry name" value="DIHYDROOROTATE DEHYDROGENASE B (NAD(+)), ELECTRON TRANSFER SUBUNIT"/>
    <property type="match status" value="1"/>
</dbReference>
<dbReference type="AlphaFoldDB" id="T1A1X5"/>
<dbReference type="InterPro" id="IPR039261">
    <property type="entry name" value="FNR_nucleotide-bd"/>
</dbReference>